<keyword evidence="7" id="KW-0067">ATP-binding</keyword>
<dbReference type="AlphaFoldDB" id="A1CJ19"/>
<evidence type="ECO:0000256" key="8">
    <source>
        <dbReference type="ARBA" id="ARBA00023054"/>
    </source>
</evidence>
<name>A1CJ19_ASPCL</name>
<dbReference type="PANTHER" id="PTHR19306:SF6">
    <property type="entry name" value="STRUCTURAL MAINTENANCE OF CHROMOSOMES PROTEIN 6"/>
    <property type="match status" value="1"/>
</dbReference>
<dbReference type="GO" id="GO:0003697">
    <property type="term" value="F:single-stranded DNA binding"/>
    <property type="evidence" value="ECO:0007669"/>
    <property type="project" value="TreeGrafter"/>
</dbReference>
<evidence type="ECO:0000256" key="13">
    <source>
        <dbReference type="SAM" id="MobiDB-lite"/>
    </source>
</evidence>
<organism evidence="15 16">
    <name type="scientific">Aspergillus clavatus (strain ATCC 1007 / CBS 513.65 / DSM 816 / NCTC 3887 / NRRL 1 / QM 1276 / 107)</name>
    <dbReference type="NCBI Taxonomy" id="344612"/>
    <lineage>
        <taxon>Eukaryota</taxon>
        <taxon>Fungi</taxon>
        <taxon>Dikarya</taxon>
        <taxon>Ascomycota</taxon>
        <taxon>Pezizomycotina</taxon>
        <taxon>Eurotiomycetes</taxon>
        <taxon>Eurotiomycetidae</taxon>
        <taxon>Eurotiales</taxon>
        <taxon>Aspergillaceae</taxon>
        <taxon>Aspergillus</taxon>
        <taxon>Aspergillus subgen. Fumigati</taxon>
    </lineage>
</organism>
<evidence type="ECO:0000256" key="3">
    <source>
        <dbReference type="ARBA" id="ARBA00006793"/>
    </source>
</evidence>
<protein>
    <submittedName>
        <fullName evidence="15">DNA repair protein Rad18, putative</fullName>
    </submittedName>
</protein>
<evidence type="ECO:0000256" key="11">
    <source>
        <dbReference type="ARBA" id="ARBA00023242"/>
    </source>
</evidence>
<keyword evidence="6" id="KW-0227">DNA damage</keyword>
<feature type="coiled-coil region" evidence="12">
    <location>
        <begin position="719"/>
        <end position="788"/>
    </location>
</feature>
<dbReference type="InterPro" id="IPR003395">
    <property type="entry name" value="RecF/RecN/SMC_N"/>
</dbReference>
<dbReference type="RefSeq" id="XP_001270569.1">
    <property type="nucleotide sequence ID" value="XM_001270568.1"/>
</dbReference>
<evidence type="ECO:0000256" key="1">
    <source>
        <dbReference type="ARBA" id="ARBA00004123"/>
    </source>
</evidence>
<dbReference type="STRING" id="344612.A1CJ19"/>
<dbReference type="GO" id="GO:0035861">
    <property type="term" value="C:site of double-strand break"/>
    <property type="evidence" value="ECO:0007669"/>
    <property type="project" value="TreeGrafter"/>
</dbReference>
<dbReference type="GO" id="GO:0003684">
    <property type="term" value="F:damaged DNA binding"/>
    <property type="evidence" value="ECO:0007669"/>
    <property type="project" value="TreeGrafter"/>
</dbReference>
<keyword evidence="9" id="KW-0233">DNA recombination</keyword>
<dbReference type="GO" id="GO:0030915">
    <property type="term" value="C:Smc5-Smc6 complex"/>
    <property type="evidence" value="ECO:0007669"/>
    <property type="project" value="TreeGrafter"/>
</dbReference>
<dbReference type="Proteomes" id="UP000006701">
    <property type="component" value="Unassembled WGS sequence"/>
</dbReference>
<feature type="coiled-coil region" evidence="12">
    <location>
        <begin position="333"/>
        <end position="522"/>
    </location>
</feature>
<dbReference type="SUPFAM" id="SSF52540">
    <property type="entry name" value="P-loop containing nucleoside triphosphate hydrolases"/>
    <property type="match status" value="2"/>
</dbReference>
<proteinExistence type="inferred from homology"/>
<gene>
    <name evidence="15" type="ORF">ACLA_033460</name>
</gene>
<dbReference type="eggNOG" id="KOG0250">
    <property type="taxonomic scope" value="Eukaryota"/>
</dbReference>
<keyword evidence="16" id="KW-1185">Reference proteome</keyword>
<feature type="region of interest" description="Disordered" evidence="13">
    <location>
        <begin position="1"/>
        <end position="57"/>
    </location>
</feature>
<evidence type="ECO:0000256" key="10">
    <source>
        <dbReference type="ARBA" id="ARBA00023204"/>
    </source>
</evidence>
<keyword evidence="5" id="KW-0547">Nucleotide-binding</keyword>
<evidence type="ECO:0000313" key="16">
    <source>
        <dbReference type="Proteomes" id="UP000006701"/>
    </source>
</evidence>
<reference evidence="15 16" key="1">
    <citation type="journal article" date="2008" name="PLoS Genet.">
        <title>Genomic islands in the pathogenic filamentous fungus Aspergillus fumigatus.</title>
        <authorList>
            <person name="Fedorova N.D."/>
            <person name="Khaldi N."/>
            <person name="Joardar V.S."/>
            <person name="Maiti R."/>
            <person name="Amedeo P."/>
            <person name="Anderson M.J."/>
            <person name="Crabtree J."/>
            <person name="Silva J.C."/>
            <person name="Badger J.H."/>
            <person name="Albarraq A."/>
            <person name="Angiuoli S."/>
            <person name="Bussey H."/>
            <person name="Bowyer P."/>
            <person name="Cotty P.J."/>
            <person name="Dyer P.S."/>
            <person name="Egan A."/>
            <person name="Galens K."/>
            <person name="Fraser-Liggett C.M."/>
            <person name="Haas B.J."/>
            <person name="Inman J.M."/>
            <person name="Kent R."/>
            <person name="Lemieux S."/>
            <person name="Malavazi I."/>
            <person name="Orvis J."/>
            <person name="Roemer T."/>
            <person name="Ronning C.M."/>
            <person name="Sundaram J.P."/>
            <person name="Sutton G."/>
            <person name="Turner G."/>
            <person name="Venter J.C."/>
            <person name="White O.R."/>
            <person name="Whitty B.R."/>
            <person name="Youngman P."/>
            <person name="Wolfe K.H."/>
            <person name="Goldman G.H."/>
            <person name="Wortman J.R."/>
            <person name="Jiang B."/>
            <person name="Denning D.W."/>
            <person name="Nierman W.C."/>
        </authorList>
    </citation>
    <scope>NUCLEOTIDE SEQUENCE [LARGE SCALE GENOMIC DNA]</scope>
    <source>
        <strain evidence="16">ATCC 1007 / CBS 513.65 / DSM 816 / NCTC 3887 / NRRL 1</strain>
    </source>
</reference>
<evidence type="ECO:0000256" key="12">
    <source>
        <dbReference type="SAM" id="Coils"/>
    </source>
</evidence>
<keyword evidence="10" id="KW-0234">DNA repair</keyword>
<accession>A1CJ19</accession>
<evidence type="ECO:0000256" key="7">
    <source>
        <dbReference type="ARBA" id="ARBA00022840"/>
    </source>
</evidence>
<evidence type="ECO:0000256" key="2">
    <source>
        <dbReference type="ARBA" id="ARBA00004286"/>
    </source>
</evidence>
<dbReference type="PANTHER" id="PTHR19306">
    <property type="entry name" value="STRUCTURAL MAINTENANCE OF CHROMOSOMES 5,6 SMC5, SMC6"/>
    <property type="match status" value="1"/>
</dbReference>
<keyword evidence="4" id="KW-0158">Chromosome</keyword>
<evidence type="ECO:0000313" key="15">
    <source>
        <dbReference type="EMBL" id="EAW09143.1"/>
    </source>
</evidence>
<dbReference type="HOGENOM" id="CLU_009063_0_0_1"/>
<evidence type="ECO:0000256" key="6">
    <source>
        <dbReference type="ARBA" id="ARBA00022763"/>
    </source>
</evidence>
<sequence>MPSMKRAQPFAGPDSLDDEDGSITLVVNAHSRKRARRSETAPSEGESEASDDEASRPGSIAQALNDDEEDLVLRNTQWIHEKHSFANDEANVPAEHGILERVECYNFMCHDHFQVELGPLINFIVGKNGSGKSAVLTAITLCLGGKASATNRGQSLKSFIKEGKESATIVVRIKNQGDGAYMPDDYGNSIIVERHFSKNGTSGFKIKAENGRIISTKKAELDSIIDYFTLQFDNPMNVLSQDMARQFLSTSSPADKYRFFVKGVQLEQLDQDYRLIEESADQIEEKLRSREQDIKILKDFKETADRKLERSDQQESLRARVRNVRNQMAWAQVEEQEQLRDSLDHELARIDEDLATAETELSGVDVTIQHAENECAAAADFVSQATSRLDQAQSEKNEIKAKWDEQMSERHDLQAEQRQIREYQKTTETRLREVQNHIQEENQRLADLSGGSYARKKEQVEQAKIEVADAQRHFEEHRNNLNHFHREADDAEQKVKSAAVPVGRMKADVDQAELNLRSLTREGSRNTGFHERLPALLREIQGERSFSKSPVGPIGNYVRLLKPEWSSILENSLGATLNSFIVTSKRDMNMLSNIMQRVGCVCPIFIGSDGHIDTSEHEPDPQFDTALRVLQIDNELVRRQLIINHGIEQMLLIERLEEASSVLFDGQRPKNVKRCYCIDRTDRRRGIHLSYSRTGEPSQAPVQAYNGSPRMKSDLASQIRLQRDVVAALRRNLSDQEQQLRSAQAHLERCKQAIVRHDRRTKELQVDLQRQEDRVEELADALERETVKDGHLDVLRATLQEAEAEKRLNEGSREDSVAAMDAMMKKLKATKQELAAKDAEISTLQEELRVAQNEELLVQEKRRKAISDKNSAVKRTGDINLNRTRTQQEREILAARVIEYEEKASLVSPRVAIHDGETVATLTKKLERLHRDIERYNQQLGGSRDEIAAEAEKATAVYNRALKQIEEFRLLADVLKATLKHRKHRWQIFRSHISSRAKAQFTYLLSERSFRGRLLTDHEGKLLDLQVEPDITKDSAGRGAKTLSGGEKSFSQVCLLLALWEAMGSPVRCLDEFDVYMDHINRKMAIDMLMLAARRSIGRQFILITPGSRADITLAPDVRVKEYVNAHRYGCS</sequence>
<feature type="coiled-coil region" evidence="12">
    <location>
        <begin position="266"/>
        <end position="293"/>
    </location>
</feature>
<dbReference type="KEGG" id="act:ACLA_033460"/>
<evidence type="ECO:0000256" key="5">
    <source>
        <dbReference type="ARBA" id="ARBA00022741"/>
    </source>
</evidence>
<evidence type="ECO:0000259" key="14">
    <source>
        <dbReference type="Pfam" id="PF02463"/>
    </source>
</evidence>
<dbReference type="OMA" id="MCHDHFY"/>
<evidence type="ECO:0000256" key="4">
    <source>
        <dbReference type="ARBA" id="ARBA00022454"/>
    </source>
</evidence>
<dbReference type="GO" id="GO:0005524">
    <property type="term" value="F:ATP binding"/>
    <property type="evidence" value="ECO:0007669"/>
    <property type="project" value="UniProtKB-KW"/>
</dbReference>
<keyword evidence="11" id="KW-0539">Nucleus</keyword>
<dbReference type="Pfam" id="PF02463">
    <property type="entry name" value="SMC_N"/>
    <property type="match status" value="1"/>
</dbReference>
<comment type="subcellular location">
    <subcellularLocation>
        <location evidence="2">Chromosome</location>
    </subcellularLocation>
    <subcellularLocation>
        <location evidence="1">Nucleus</location>
    </subcellularLocation>
</comment>
<evidence type="ECO:0000256" key="9">
    <source>
        <dbReference type="ARBA" id="ARBA00023172"/>
    </source>
</evidence>
<feature type="coiled-coil region" evidence="12">
    <location>
        <begin position="817"/>
        <end position="946"/>
    </location>
</feature>
<dbReference type="Gene3D" id="3.40.50.300">
    <property type="entry name" value="P-loop containing nucleotide triphosphate hydrolases"/>
    <property type="match status" value="2"/>
</dbReference>
<dbReference type="GeneID" id="4702786"/>
<feature type="domain" description="RecF/RecN/SMC N-terminal" evidence="14">
    <location>
        <begin position="99"/>
        <end position="1105"/>
    </location>
</feature>
<dbReference type="VEuPathDB" id="FungiDB:ACLA_033460"/>
<dbReference type="GO" id="GO:0000724">
    <property type="term" value="P:double-strand break repair via homologous recombination"/>
    <property type="evidence" value="ECO:0007669"/>
    <property type="project" value="TreeGrafter"/>
</dbReference>
<keyword evidence="8 12" id="KW-0175">Coiled coil</keyword>
<dbReference type="InterPro" id="IPR027417">
    <property type="entry name" value="P-loop_NTPase"/>
</dbReference>
<comment type="similarity">
    <text evidence="3">Belongs to the SMC family. SMC6 subfamily.</text>
</comment>
<dbReference type="EMBL" id="DS027056">
    <property type="protein sequence ID" value="EAW09143.1"/>
    <property type="molecule type" value="Genomic_DNA"/>
</dbReference>
<dbReference type="OrthoDB" id="10265785at2759"/>
<dbReference type="GO" id="GO:0005634">
    <property type="term" value="C:nucleus"/>
    <property type="evidence" value="ECO:0007669"/>
    <property type="project" value="UniProtKB-SubCell"/>
</dbReference>